<comment type="similarity">
    <text evidence="1">Belongs to the strumpellin family.</text>
</comment>
<dbReference type="InterPro" id="IPR019393">
    <property type="entry name" value="WASH_strumpellin"/>
</dbReference>
<protein>
    <submittedName>
        <fullName evidence="2">Uncharacterized protein</fullName>
    </submittedName>
</protein>
<sequence>MDSGNSGDGLTGEFEELLQFCARAETLIAELLLLSDRVPSQFLDPRFDPVLFDLRYFESPRDYEARINASADLQALEDELNESCASYLQRFFLLANGVVQYHTDLVKYLSNLQEGLCVHFTFEGILEDKQGSRLLIESISLFGCIIILIEHKINGYLREKLLISYLRGNQSFKYPNLNQICSLCRLHKITKPIPDIINIQMTEELFARFPFPKAVIDAVIISCLRGDDMYSSIHFFTEPIHRTMALSRQGGHLFVLLFYSHGFLFDSVFMREVVDRFFKDNWVVPLVVHFSVDLLVSWDPYREAKAALFECISPTFMRDRCTHHCMKVGNLIKELDSVVCDGALRKGLLMENSQHLLSLIKNCNSTLRWLLLHRMSIDKKAREVVATVCTAYQVDKESLLDLLFKTSKVEYDLKEMYAMLLSDREVMWHEKKHFVSECINDLSQNHFTTSALSSKYKNKTLKEWFGNILSEVDLLEYAGGTGSSNRGIYRIISTLKDLEHIQEHNMQSKDVLLKAQKSLHDMIKILSLDNQAMLALHVVTDVLYAWGYLENFQECLKNKIIKDTSVLLVLNAFFFKFRSLLSAPLQRTVECNSQDLACISNYYSMKYSAQILAILKIIPVILLDITLYEENSHPSYLQSNHINKETTEDFIQVDELLKGARQAAKFCVIGEGMQLMSRTFDGIVNLNLKIWLEEKLKEEVARQLDIKLGSFLLSSHAKNDLERCLHLLSTYMALQSQKLELLQDILHMHGTHLWDEPFTSVLDACAIREETELKIQQALDFKHLIPNPKTFMGLLLQKVIWLTDPSRSMFIEPMLGWFDAEGNEVIGLHFFTLLESCIGQVGLASLDSLFAMLVSISLEDILNSVNGLLDSKFQKEMQKLEEILGPPASIPLLGLPSYNNMVHMCSGAWELLADKCAIIGQLQLLRSLVNFRLKSKNKCNSMAVSATDAVISTVSLQRNNVVQVKENKEISTKDLLLSALNHQSKLCGLVRPFDSTYISKKPPNFLSRYASLLSISQLCRYVFDAHLGTLTSRSKKSLKDFSPLIIGLGTLLRQFHPSYMTQYIQFMAQYIHTTEASFLAIDEPNKIKTNHACEVAKAVFWLQSFCKYFGISEDVIELCLAPAIIALLQF</sequence>
<dbReference type="GO" id="GO:0007032">
    <property type="term" value="P:endosome organization"/>
    <property type="evidence" value="ECO:0007669"/>
    <property type="project" value="TreeGrafter"/>
</dbReference>
<dbReference type="GO" id="GO:0005768">
    <property type="term" value="C:endosome"/>
    <property type="evidence" value="ECO:0007669"/>
    <property type="project" value="TreeGrafter"/>
</dbReference>
<dbReference type="EMBL" id="JAMQYH010000002">
    <property type="protein sequence ID" value="KAJ1696903.1"/>
    <property type="molecule type" value="Genomic_DNA"/>
</dbReference>
<organism evidence="2 3">
    <name type="scientific">Rhynchospora breviuscula</name>
    <dbReference type="NCBI Taxonomy" id="2022672"/>
    <lineage>
        <taxon>Eukaryota</taxon>
        <taxon>Viridiplantae</taxon>
        <taxon>Streptophyta</taxon>
        <taxon>Embryophyta</taxon>
        <taxon>Tracheophyta</taxon>
        <taxon>Spermatophyta</taxon>
        <taxon>Magnoliopsida</taxon>
        <taxon>Liliopsida</taxon>
        <taxon>Poales</taxon>
        <taxon>Cyperaceae</taxon>
        <taxon>Cyperoideae</taxon>
        <taxon>Rhynchosporeae</taxon>
        <taxon>Rhynchospora</taxon>
    </lineage>
</organism>
<proteinExistence type="inferred from homology"/>
<gene>
    <name evidence="2" type="ORF">LUZ63_005415</name>
</gene>
<dbReference type="GO" id="GO:0140285">
    <property type="term" value="P:endosome fission"/>
    <property type="evidence" value="ECO:0007669"/>
    <property type="project" value="TreeGrafter"/>
</dbReference>
<dbReference type="PANTHER" id="PTHR15691:SF6">
    <property type="entry name" value="WASH COMPLEX SUBUNIT 5"/>
    <property type="match status" value="1"/>
</dbReference>
<dbReference type="GO" id="GO:0071203">
    <property type="term" value="C:WASH complex"/>
    <property type="evidence" value="ECO:0007669"/>
    <property type="project" value="InterPro"/>
</dbReference>
<dbReference type="OrthoDB" id="565118at2759"/>
<dbReference type="AlphaFoldDB" id="A0A9Q0CN78"/>
<dbReference type="PANTHER" id="PTHR15691">
    <property type="entry name" value="WASH COMPLEX SUBUNIT 5"/>
    <property type="match status" value="1"/>
</dbReference>
<comment type="caution">
    <text evidence="2">The sequence shown here is derived from an EMBL/GenBank/DDBJ whole genome shotgun (WGS) entry which is preliminary data.</text>
</comment>
<dbReference type="GO" id="GO:0030041">
    <property type="term" value="P:actin filament polymerization"/>
    <property type="evidence" value="ECO:0007669"/>
    <property type="project" value="TreeGrafter"/>
</dbReference>
<dbReference type="GO" id="GO:0051125">
    <property type="term" value="P:regulation of actin nucleation"/>
    <property type="evidence" value="ECO:0007669"/>
    <property type="project" value="TreeGrafter"/>
</dbReference>
<dbReference type="Proteomes" id="UP001151287">
    <property type="component" value="Unassembled WGS sequence"/>
</dbReference>
<evidence type="ECO:0000313" key="2">
    <source>
        <dbReference type="EMBL" id="KAJ1696903.1"/>
    </source>
</evidence>
<dbReference type="Pfam" id="PF10266">
    <property type="entry name" value="Strumpellin"/>
    <property type="match status" value="1"/>
</dbReference>
<accession>A0A9Q0CN78</accession>
<reference evidence="2" key="1">
    <citation type="journal article" date="2022" name="Cell">
        <title>Repeat-based holocentromeres influence genome architecture and karyotype evolution.</title>
        <authorList>
            <person name="Hofstatter P.G."/>
            <person name="Thangavel G."/>
            <person name="Lux T."/>
            <person name="Neumann P."/>
            <person name="Vondrak T."/>
            <person name="Novak P."/>
            <person name="Zhang M."/>
            <person name="Costa L."/>
            <person name="Castellani M."/>
            <person name="Scott A."/>
            <person name="Toegelov H."/>
            <person name="Fuchs J."/>
            <person name="Mata-Sucre Y."/>
            <person name="Dias Y."/>
            <person name="Vanzela A.L.L."/>
            <person name="Huettel B."/>
            <person name="Almeida C.C.S."/>
            <person name="Simkova H."/>
            <person name="Souza G."/>
            <person name="Pedrosa-Harand A."/>
            <person name="Macas J."/>
            <person name="Mayer K.F.X."/>
            <person name="Houben A."/>
            <person name="Marques A."/>
        </authorList>
    </citation>
    <scope>NUCLEOTIDE SEQUENCE</scope>
    <source>
        <strain evidence="2">RhyBre1mFocal</strain>
    </source>
</reference>
<evidence type="ECO:0000256" key="1">
    <source>
        <dbReference type="ARBA" id="ARBA00006224"/>
    </source>
</evidence>
<name>A0A9Q0CN78_9POAL</name>
<evidence type="ECO:0000313" key="3">
    <source>
        <dbReference type="Proteomes" id="UP001151287"/>
    </source>
</evidence>
<keyword evidence="3" id="KW-1185">Reference proteome</keyword>